<accession>A0ABV8JAF5</accession>
<evidence type="ECO:0000313" key="3">
    <source>
        <dbReference type="Proteomes" id="UP001595867"/>
    </source>
</evidence>
<protein>
    <recommendedName>
        <fullName evidence="4">PepSY domain-containing protein</fullName>
    </recommendedName>
</protein>
<keyword evidence="3" id="KW-1185">Reference proteome</keyword>
<name>A0ABV8JAF5_9ACTN</name>
<reference evidence="3" key="1">
    <citation type="journal article" date="2019" name="Int. J. Syst. Evol. Microbiol.">
        <title>The Global Catalogue of Microorganisms (GCM) 10K type strain sequencing project: providing services to taxonomists for standard genome sequencing and annotation.</title>
        <authorList>
            <consortium name="The Broad Institute Genomics Platform"/>
            <consortium name="The Broad Institute Genome Sequencing Center for Infectious Disease"/>
            <person name="Wu L."/>
            <person name="Ma J."/>
        </authorList>
    </citation>
    <scope>NUCLEOTIDE SEQUENCE [LARGE SCALE GENOMIC DNA]</scope>
    <source>
        <strain evidence="3">TBRC 5832</strain>
    </source>
</reference>
<comment type="caution">
    <text evidence="2">The sequence shown here is derived from an EMBL/GenBank/DDBJ whole genome shotgun (WGS) entry which is preliminary data.</text>
</comment>
<dbReference type="RefSeq" id="WP_378072885.1">
    <property type="nucleotide sequence ID" value="NZ_JBHSBL010000030.1"/>
</dbReference>
<keyword evidence="1" id="KW-0812">Transmembrane</keyword>
<gene>
    <name evidence="2" type="ORF">ACFO0C_44345</name>
</gene>
<evidence type="ECO:0008006" key="4">
    <source>
        <dbReference type="Google" id="ProtNLM"/>
    </source>
</evidence>
<evidence type="ECO:0000313" key="2">
    <source>
        <dbReference type="EMBL" id="MFC4072009.1"/>
    </source>
</evidence>
<keyword evidence="1" id="KW-1133">Transmembrane helix</keyword>
<dbReference type="EMBL" id="JBHSBL010000030">
    <property type="protein sequence ID" value="MFC4072009.1"/>
    <property type="molecule type" value="Genomic_DNA"/>
</dbReference>
<evidence type="ECO:0000256" key="1">
    <source>
        <dbReference type="SAM" id="Phobius"/>
    </source>
</evidence>
<proteinExistence type="predicted"/>
<feature type="transmembrane region" description="Helical" evidence="1">
    <location>
        <begin position="140"/>
        <end position="160"/>
    </location>
</feature>
<feature type="transmembrane region" description="Helical" evidence="1">
    <location>
        <begin position="172"/>
        <end position="191"/>
    </location>
</feature>
<feature type="transmembrane region" description="Helical" evidence="1">
    <location>
        <begin position="207"/>
        <end position="228"/>
    </location>
</feature>
<keyword evidence="1" id="KW-0472">Membrane</keyword>
<dbReference type="Proteomes" id="UP001595867">
    <property type="component" value="Unassembled WGS sequence"/>
</dbReference>
<organism evidence="2 3">
    <name type="scientific">Actinoplanes subglobosus</name>
    <dbReference type="NCBI Taxonomy" id="1547892"/>
    <lineage>
        <taxon>Bacteria</taxon>
        <taxon>Bacillati</taxon>
        <taxon>Actinomycetota</taxon>
        <taxon>Actinomycetes</taxon>
        <taxon>Micromonosporales</taxon>
        <taxon>Micromonosporaceae</taxon>
        <taxon>Actinoplanes</taxon>
    </lineage>
</organism>
<sequence length="243" mass="26640">MAEVSRWMRRDTTGPATGGTARRVWQVARVSLAALWVVWAVASWWTAPRQTDQAQARADLAAGRIQSYQWADKWSDTSGFSWNDQAVLRSWGSDGPLLVWTTSGARVHYTIVETDPEPDAASLTRDLGAAGIGQGDPTGVLLSLASRSGVLIMVSLAILYFGPTPATGTRWFWFWLLVGVPLGFGFVYWLVRERPWASPAVSDVRRWYAGVAIAFVTTLGGSLLAYGLHRILGEWLIPSALFG</sequence>